<keyword evidence="2" id="KW-0132">Cell division</keyword>
<dbReference type="GO" id="GO:0051726">
    <property type="term" value="P:regulation of cell cycle"/>
    <property type="evidence" value="ECO:0007669"/>
    <property type="project" value="UniProtKB-ARBA"/>
</dbReference>
<comment type="caution">
    <text evidence="8">The sequence shown here is derived from an EMBL/GenBank/DDBJ whole genome shotgun (WGS) entry which is preliminary data.</text>
</comment>
<evidence type="ECO:0008006" key="10">
    <source>
        <dbReference type="Google" id="ProtNLM"/>
    </source>
</evidence>
<sequence>MDYLRPRSGFQPCETFFVEDDYRLRPEKQAKQEHEKLVARERQYAIADQLSRLTSEELRDDVLSHMLEMDGQTLPDVESIDIQTEIQWFMRPYLLDFLIEAHTAFQLLPSTLFLAINLLDRYCSKRVVYKRHYQLVGCAAILIAAKYNDKKDRVPTVKELKSMCCSLYDDDMFIQMEWHVLQTLGWTIGHPTVDSFLQIAVLDEVYDPEVEHMALYILEIALFHRDFVSKPSSELARAALALSRCILNRPQPRHSDWAAQYDSMTLVGLSQQLHQPSTVVARKYASAHYSRVSKVLEHFLSRQASLANYARCTPPVETPVESKPYNGEMGLATPQKSSQLIAVPHGYLTPPITPENVGFAQAQMNNHDLSRGVPTVPGCSPSPTPDAEMQYMATDTYQQEAMYMQQQQLQQFPQPQMAVDPTYVGGI</sequence>
<gene>
    <name evidence="8" type="ORF">N7498_003856</name>
</gene>
<keyword evidence="4" id="KW-0131">Cell cycle</keyword>
<dbReference type="SMART" id="SM00385">
    <property type="entry name" value="CYCLIN"/>
    <property type="match status" value="2"/>
</dbReference>
<dbReference type="PROSITE" id="PS00292">
    <property type="entry name" value="CYCLINS"/>
    <property type="match status" value="1"/>
</dbReference>
<dbReference type="Gene3D" id="1.10.472.10">
    <property type="entry name" value="Cyclin-like"/>
    <property type="match status" value="2"/>
</dbReference>
<comment type="similarity">
    <text evidence="1 5">Belongs to the cyclin family.</text>
</comment>
<evidence type="ECO:0000259" key="7">
    <source>
        <dbReference type="SMART" id="SM01332"/>
    </source>
</evidence>
<dbReference type="Proteomes" id="UP001150904">
    <property type="component" value="Unassembled WGS sequence"/>
</dbReference>
<evidence type="ECO:0000313" key="9">
    <source>
        <dbReference type="Proteomes" id="UP001150904"/>
    </source>
</evidence>
<evidence type="ECO:0000256" key="4">
    <source>
        <dbReference type="ARBA" id="ARBA00023306"/>
    </source>
</evidence>
<reference evidence="8" key="1">
    <citation type="submission" date="2022-12" db="EMBL/GenBank/DDBJ databases">
        <authorList>
            <person name="Petersen C."/>
        </authorList>
    </citation>
    <scope>NUCLEOTIDE SEQUENCE</scope>
    <source>
        <strain evidence="8">IBT 15544</strain>
    </source>
</reference>
<feature type="domain" description="Cyclin-like" evidence="6">
    <location>
        <begin position="96"/>
        <end position="182"/>
    </location>
</feature>
<dbReference type="PANTHER" id="PTHR10177">
    <property type="entry name" value="CYCLINS"/>
    <property type="match status" value="1"/>
</dbReference>
<dbReference type="GO" id="GO:0044843">
    <property type="term" value="P:cell cycle G1/S phase transition"/>
    <property type="evidence" value="ECO:0007669"/>
    <property type="project" value="UniProtKB-ARBA"/>
</dbReference>
<protein>
    <recommendedName>
        <fullName evidence="10">Cyclin N-terminal domain-containing protein</fullName>
    </recommendedName>
</protein>
<dbReference type="InterPro" id="IPR048258">
    <property type="entry name" value="Cyclins_cyclin-box"/>
</dbReference>
<keyword evidence="3 5" id="KW-0195">Cyclin</keyword>
<accession>A0A9W9T8A0</accession>
<dbReference type="EMBL" id="JAPQKR010000008">
    <property type="protein sequence ID" value="KAJ5212210.1"/>
    <property type="molecule type" value="Genomic_DNA"/>
</dbReference>
<evidence type="ECO:0000256" key="3">
    <source>
        <dbReference type="ARBA" id="ARBA00023127"/>
    </source>
</evidence>
<dbReference type="InterPro" id="IPR004367">
    <property type="entry name" value="Cyclin_C-dom"/>
</dbReference>
<evidence type="ECO:0000256" key="1">
    <source>
        <dbReference type="ARBA" id="ARBA00008742"/>
    </source>
</evidence>
<organism evidence="8 9">
    <name type="scientific">Penicillium cinerascens</name>
    <dbReference type="NCBI Taxonomy" id="70096"/>
    <lineage>
        <taxon>Eukaryota</taxon>
        <taxon>Fungi</taxon>
        <taxon>Dikarya</taxon>
        <taxon>Ascomycota</taxon>
        <taxon>Pezizomycotina</taxon>
        <taxon>Eurotiomycetes</taxon>
        <taxon>Eurotiomycetidae</taxon>
        <taxon>Eurotiales</taxon>
        <taxon>Aspergillaceae</taxon>
        <taxon>Penicillium</taxon>
    </lineage>
</organism>
<dbReference type="InterPro" id="IPR036915">
    <property type="entry name" value="Cyclin-like_sf"/>
</dbReference>
<dbReference type="InterPro" id="IPR013763">
    <property type="entry name" value="Cyclin-like_dom"/>
</dbReference>
<dbReference type="FunFam" id="1.10.472.10:FF:000065">
    <property type="entry name" value="G1/S-specific cyclin Cln1"/>
    <property type="match status" value="1"/>
</dbReference>
<evidence type="ECO:0000256" key="5">
    <source>
        <dbReference type="RuleBase" id="RU000383"/>
    </source>
</evidence>
<dbReference type="RefSeq" id="XP_058310380.1">
    <property type="nucleotide sequence ID" value="XM_058450918.1"/>
</dbReference>
<dbReference type="Pfam" id="PF02984">
    <property type="entry name" value="Cyclin_C"/>
    <property type="match status" value="1"/>
</dbReference>
<dbReference type="CDD" id="cd20559">
    <property type="entry name" value="CYCLIN_ScCLN_like"/>
    <property type="match status" value="1"/>
</dbReference>
<evidence type="ECO:0000259" key="6">
    <source>
        <dbReference type="SMART" id="SM00385"/>
    </source>
</evidence>
<name>A0A9W9T8A0_9EURO</name>
<feature type="domain" description="Cyclin-like" evidence="6">
    <location>
        <begin position="195"/>
        <end position="275"/>
    </location>
</feature>
<evidence type="ECO:0000313" key="8">
    <source>
        <dbReference type="EMBL" id="KAJ5212210.1"/>
    </source>
</evidence>
<dbReference type="GeneID" id="83178219"/>
<dbReference type="Pfam" id="PF00134">
    <property type="entry name" value="Cyclin_N"/>
    <property type="match status" value="1"/>
</dbReference>
<dbReference type="SMART" id="SM01332">
    <property type="entry name" value="Cyclin_C"/>
    <property type="match status" value="1"/>
</dbReference>
<dbReference type="FunFam" id="1.10.472.10:FF:000010">
    <property type="entry name" value="G1/S-specific cyclin Cln1"/>
    <property type="match status" value="1"/>
</dbReference>
<dbReference type="GO" id="GO:0051301">
    <property type="term" value="P:cell division"/>
    <property type="evidence" value="ECO:0007669"/>
    <property type="project" value="UniProtKB-KW"/>
</dbReference>
<evidence type="ECO:0000256" key="2">
    <source>
        <dbReference type="ARBA" id="ARBA00022618"/>
    </source>
</evidence>
<reference evidence="8" key="2">
    <citation type="journal article" date="2023" name="IMA Fungus">
        <title>Comparative genomic study of the Penicillium genus elucidates a diverse pangenome and 15 lateral gene transfer events.</title>
        <authorList>
            <person name="Petersen C."/>
            <person name="Sorensen T."/>
            <person name="Nielsen M.R."/>
            <person name="Sondergaard T.E."/>
            <person name="Sorensen J.L."/>
            <person name="Fitzpatrick D.A."/>
            <person name="Frisvad J.C."/>
            <person name="Nielsen K.L."/>
        </authorList>
    </citation>
    <scope>NUCLEOTIDE SEQUENCE</scope>
    <source>
        <strain evidence="8">IBT 15544</strain>
    </source>
</reference>
<dbReference type="CDD" id="cd20537">
    <property type="entry name" value="CYCLIN_CCNO-like_rpt2"/>
    <property type="match status" value="1"/>
</dbReference>
<proteinExistence type="inferred from homology"/>
<dbReference type="GO" id="GO:0016538">
    <property type="term" value="F:cyclin-dependent protein serine/threonine kinase regulator activity"/>
    <property type="evidence" value="ECO:0007669"/>
    <property type="project" value="UniProtKB-ARBA"/>
</dbReference>
<dbReference type="InterPro" id="IPR039361">
    <property type="entry name" value="Cyclin"/>
</dbReference>
<dbReference type="OrthoDB" id="5590282at2759"/>
<dbReference type="AlphaFoldDB" id="A0A9W9T8A0"/>
<feature type="domain" description="Cyclin C-terminal" evidence="7">
    <location>
        <begin position="191"/>
        <end position="298"/>
    </location>
</feature>
<dbReference type="InterPro" id="IPR006671">
    <property type="entry name" value="Cyclin_N"/>
</dbReference>
<keyword evidence="9" id="KW-1185">Reference proteome</keyword>
<dbReference type="SUPFAM" id="SSF47954">
    <property type="entry name" value="Cyclin-like"/>
    <property type="match status" value="2"/>
</dbReference>